<organism evidence="1 2">
    <name type="scientific">Psychroflexus salis</name>
    <dbReference type="NCBI Taxonomy" id="1526574"/>
    <lineage>
        <taxon>Bacteria</taxon>
        <taxon>Pseudomonadati</taxon>
        <taxon>Bacteroidota</taxon>
        <taxon>Flavobacteriia</taxon>
        <taxon>Flavobacteriales</taxon>
        <taxon>Flavobacteriaceae</taxon>
        <taxon>Psychroflexus</taxon>
    </lineage>
</organism>
<evidence type="ECO:0008006" key="3">
    <source>
        <dbReference type="Google" id="ProtNLM"/>
    </source>
</evidence>
<protein>
    <recommendedName>
        <fullName evidence="3">Signal transducing protein</fullName>
    </recommendedName>
</protein>
<comment type="caution">
    <text evidence="1">The sequence shown here is derived from an EMBL/GenBank/DDBJ whole genome shotgun (WGS) entry which is preliminary data.</text>
</comment>
<reference evidence="1 2" key="1">
    <citation type="journal article" date="2014" name="Int. J. Syst. Evol. Microbiol.">
        <title>Complete genome sequence of Corynebacterium casei LMG S-19264T (=DSM 44701T), isolated from a smear-ripened cheese.</title>
        <authorList>
            <consortium name="US DOE Joint Genome Institute (JGI-PGF)"/>
            <person name="Walter F."/>
            <person name="Albersmeier A."/>
            <person name="Kalinowski J."/>
            <person name="Ruckert C."/>
        </authorList>
    </citation>
    <scope>NUCLEOTIDE SEQUENCE [LARGE SCALE GENOMIC DNA]</scope>
    <source>
        <strain evidence="1 2">CGMCC 1.12925</strain>
    </source>
</reference>
<dbReference type="AlphaFoldDB" id="A0A916ZNI7"/>
<dbReference type="Proteomes" id="UP000599688">
    <property type="component" value="Unassembled WGS sequence"/>
</dbReference>
<sequence>MIKKNNTLIMDESNYEKIYAGGETDSLAVKDALHQNDIKFIEKNNIESGLRAGFYGGTKGVEIYVTEENASKAKEIINQIFDNQ</sequence>
<accession>A0A916ZNI7</accession>
<name>A0A916ZNI7_9FLAO</name>
<gene>
    <name evidence="1" type="ORF">GCM10010831_04900</name>
</gene>
<evidence type="ECO:0000313" key="1">
    <source>
        <dbReference type="EMBL" id="GGE06387.1"/>
    </source>
</evidence>
<proteinExistence type="predicted"/>
<dbReference type="EMBL" id="BMGL01000002">
    <property type="protein sequence ID" value="GGE06387.1"/>
    <property type="molecule type" value="Genomic_DNA"/>
</dbReference>
<evidence type="ECO:0000313" key="2">
    <source>
        <dbReference type="Proteomes" id="UP000599688"/>
    </source>
</evidence>
<keyword evidence="2" id="KW-1185">Reference proteome</keyword>